<dbReference type="EMBL" id="QBKG01000006">
    <property type="protein sequence ID" value="PTX06869.1"/>
    <property type="molecule type" value="Genomic_DNA"/>
</dbReference>
<proteinExistence type="predicted"/>
<dbReference type="AlphaFoldDB" id="A0A2T5XUB4"/>
<accession>A0A2T5XUB4</accession>
<evidence type="ECO:0000313" key="3">
    <source>
        <dbReference type="Proteomes" id="UP000243985"/>
    </source>
</evidence>
<evidence type="ECO:0000313" key="2">
    <source>
        <dbReference type="EMBL" id="PTX06869.1"/>
    </source>
</evidence>
<sequence>MKEIFTFIILLLGVNSFAQISVKTEYIGNSEFYDAVADTNTGNGSAMIYSAGAMVPLSMQASAEDDPYKRATIWGVALSGTFVKMDNHNFPIGKELPSQVMNLGATVLHLRPLKERWSMLMALGIGSYTPENRLSAIRIDENVLANGALVFIWHWRPNLEIGGGVALNNSFGYPMVFPALYLKYKGGFSDKFTIDINLLDGTKVAFGYDYSENLSLKLVANIGGYSAYLRRNGQKEMFSSQTFFVGLEPEFKLGKHISIPVTFGGSFIRSGRYRERTLSAMFASEAKNEDGSARSSVFLPALYFAAGITIK</sequence>
<evidence type="ECO:0000259" key="1">
    <source>
        <dbReference type="Pfam" id="PF19783"/>
    </source>
</evidence>
<feature type="domain" description="DUF6268" evidence="1">
    <location>
        <begin position="15"/>
        <end position="310"/>
    </location>
</feature>
<name>A0A2T5XUB4_9FLAO</name>
<dbReference type="GeneID" id="84580730"/>
<dbReference type="Proteomes" id="UP000243985">
    <property type="component" value="Unassembled WGS sequence"/>
</dbReference>
<gene>
    <name evidence="2" type="ORF">C8P65_10646</name>
</gene>
<dbReference type="Pfam" id="PF19783">
    <property type="entry name" value="DUF6268"/>
    <property type="match status" value="1"/>
</dbReference>
<comment type="caution">
    <text evidence="2">The sequence shown here is derived from an EMBL/GenBank/DDBJ whole genome shotgun (WGS) entry which is preliminary data.</text>
</comment>
<protein>
    <recommendedName>
        <fullName evidence="1">DUF6268 domain-containing protein</fullName>
    </recommendedName>
</protein>
<organism evidence="2 3">
    <name type="scientific">Capnocytophaga leadbetteri</name>
    <dbReference type="NCBI Taxonomy" id="327575"/>
    <lineage>
        <taxon>Bacteria</taxon>
        <taxon>Pseudomonadati</taxon>
        <taxon>Bacteroidota</taxon>
        <taxon>Flavobacteriia</taxon>
        <taxon>Flavobacteriales</taxon>
        <taxon>Flavobacteriaceae</taxon>
        <taxon>Capnocytophaga</taxon>
    </lineage>
</organism>
<dbReference type="RefSeq" id="WP_009392683.1">
    <property type="nucleotide sequence ID" value="NZ_CP162011.1"/>
</dbReference>
<dbReference type="InterPro" id="IPR046235">
    <property type="entry name" value="DUF6268"/>
</dbReference>
<reference evidence="2 3" key="1">
    <citation type="submission" date="2018-04" db="EMBL/GenBank/DDBJ databases">
        <title>Genomic Encyclopedia of Archaeal and Bacterial Type Strains, Phase II (KMG-II): from individual species to whole genera.</title>
        <authorList>
            <person name="Goeker M."/>
        </authorList>
    </citation>
    <scope>NUCLEOTIDE SEQUENCE [LARGE SCALE GENOMIC DNA]</scope>
    <source>
        <strain evidence="2 3">DSM 22902</strain>
    </source>
</reference>